<accession>A0AA39KXE7</accession>
<organism evidence="3 4">
    <name type="scientific">Microctonus aethiopoides</name>
    <dbReference type="NCBI Taxonomy" id="144406"/>
    <lineage>
        <taxon>Eukaryota</taxon>
        <taxon>Metazoa</taxon>
        <taxon>Ecdysozoa</taxon>
        <taxon>Arthropoda</taxon>
        <taxon>Hexapoda</taxon>
        <taxon>Insecta</taxon>
        <taxon>Pterygota</taxon>
        <taxon>Neoptera</taxon>
        <taxon>Endopterygota</taxon>
        <taxon>Hymenoptera</taxon>
        <taxon>Apocrita</taxon>
        <taxon>Ichneumonoidea</taxon>
        <taxon>Braconidae</taxon>
        <taxon>Euphorinae</taxon>
        <taxon>Microctonus</taxon>
    </lineage>
</organism>
<proteinExistence type="predicted"/>
<comment type="caution">
    <text evidence="3">The sequence shown here is derived from an EMBL/GenBank/DDBJ whole genome shotgun (WGS) entry which is preliminary data.</text>
</comment>
<dbReference type="PANTHER" id="PTHR34153:SF2">
    <property type="entry name" value="SI:CH211-262H13.3-RELATED"/>
    <property type="match status" value="1"/>
</dbReference>
<gene>
    <name evidence="3" type="ORF">PV328_001377</name>
</gene>
<reference evidence="3" key="1">
    <citation type="journal article" date="2023" name="bioRxiv">
        <title>Scaffold-level genome assemblies of two parasitoid biocontrol wasps reveal the parthenogenesis mechanism and an associated novel virus.</title>
        <authorList>
            <person name="Inwood S."/>
            <person name="Skelly J."/>
            <person name="Guhlin J."/>
            <person name="Harrop T."/>
            <person name="Goldson S."/>
            <person name="Dearden P."/>
        </authorList>
    </citation>
    <scope>NUCLEOTIDE SEQUENCE</scope>
    <source>
        <strain evidence="3">Irish</strain>
        <tissue evidence="3">Whole body</tissue>
    </source>
</reference>
<feature type="region of interest" description="Disordered" evidence="1">
    <location>
        <begin position="120"/>
        <end position="161"/>
    </location>
</feature>
<protein>
    <recommendedName>
        <fullName evidence="2">DUF4806 domain-containing protein</fullName>
    </recommendedName>
</protein>
<evidence type="ECO:0000313" key="4">
    <source>
        <dbReference type="Proteomes" id="UP001168990"/>
    </source>
</evidence>
<dbReference type="InterPro" id="IPR032071">
    <property type="entry name" value="DUF4806"/>
</dbReference>
<feature type="region of interest" description="Disordered" evidence="1">
    <location>
        <begin position="91"/>
        <end position="110"/>
    </location>
</feature>
<reference evidence="3" key="2">
    <citation type="submission" date="2023-03" db="EMBL/GenBank/DDBJ databases">
        <authorList>
            <person name="Inwood S.N."/>
            <person name="Skelly J.G."/>
            <person name="Guhlin J."/>
            <person name="Harrop T.W.R."/>
            <person name="Goldson S.G."/>
            <person name="Dearden P.K."/>
        </authorList>
    </citation>
    <scope>NUCLEOTIDE SEQUENCE</scope>
    <source>
        <strain evidence="3">Irish</strain>
        <tissue evidence="3">Whole body</tissue>
    </source>
</reference>
<sequence>MMTTYATKKYTVAQFNNRLKVVPTCWINNVKDRVFWPRHIESVNILEKLIEAAVFPEDYKNWDLYKVERCFGFTDDWSMAQEVTRYIERDELSNDDTSAPPPCYSSTPRTSIQAMQDEENIHPSTSQHSQFHGKSITHGSTKRNVTSASTEGDTGADPDISESDFRRCVMKTVRSLSMEVKDLNKKIDQLTAAKSVSVERRDNRETSEHGFQKFPIQSRSRLLAFERELKDQFFFDEMIRYLLEVNVDSRRLGMSVSAVCSRLIADTVVSEFSWRGRSMNRCFSQLRVARLLQKALRVIGEKIWFPKEIDDAIAKWLSQAKARNRDKNLGSGGEKVNKRYSGVY</sequence>
<feature type="compositionally biased region" description="Polar residues" evidence="1">
    <location>
        <begin position="122"/>
        <end position="152"/>
    </location>
</feature>
<dbReference type="Pfam" id="PF16064">
    <property type="entry name" value="DUF4806"/>
    <property type="match status" value="1"/>
</dbReference>
<evidence type="ECO:0000256" key="1">
    <source>
        <dbReference type="SAM" id="MobiDB-lite"/>
    </source>
</evidence>
<name>A0AA39KXE7_9HYME</name>
<evidence type="ECO:0000259" key="2">
    <source>
        <dbReference type="Pfam" id="PF16064"/>
    </source>
</evidence>
<keyword evidence="4" id="KW-1185">Reference proteome</keyword>
<evidence type="ECO:0000313" key="3">
    <source>
        <dbReference type="EMBL" id="KAK0177309.1"/>
    </source>
</evidence>
<dbReference type="EMBL" id="JAQQBS010000001">
    <property type="protein sequence ID" value="KAK0177309.1"/>
    <property type="molecule type" value="Genomic_DNA"/>
</dbReference>
<dbReference type="Proteomes" id="UP001168990">
    <property type="component" value="Unassembled WGS sequence"/>
</dbReference>
<dbReference type="PANTHER" id="PTHR34153">
    <property type="entry name" value="SI:CH211-262H13.3-RELATED-RELATED"/>
    <property type="match status" value="1"/>
</dbReference>
<feature type="domain" description="DUF4806" evidence="2">
    <location>
        <begin position="211"/>
        <end position="280"/>
    </location>
</feature>
<dbReference type="AlphaFoldDB" id="A0AA39KXE7"/>